<dbReference type="EMBL" id="JAHLFG010000027">
    <property type="protein sequence ID" value="MBU3826319.1"/>
    <property type="molecule type" value="Genomic_DNA"/>
</dbReference>
<reference evidence="2" key="2">
    <citation type="submission" date="2021-04" db="EMBL/GenBank/DDBJ databases">
        <authorList>
            <person name="Gilroy R."/>
        </authorList>
    </citation>
    <scope>NUCLEOTIDE SEQUENCE</scope>
    <source>
        <strain evidence="2">687</strain>
    </source>
</reference>
<evidence type="ECO:0000313" key="2">
    <source>
        <dbReference type="EMBL" id="MBU3826319.1"/>
    </source>
</evidence>
<comment type="caution">
    <text evidence="2">The sequence shown here is derived from an EMBL/GenBank/DDBJ whole genome shotgun (WGS) entry which is preliminary data.</text>
</comment>
<organism evidence="2 3">
    <name type="scientific">Candidatus Anaerobiospirillum merdipullorum</name>
    <dbReference type="NCBI Taxonomy" id="2838450"/>
    <lineage>
        <taxon>Bacteria</taxon>
        <taxon>Pseudomonadati</taxon>
        <taxon>Pseudomonadota</taxon>
        <taxon>Gammaproteobacteria</taxon>
        <taxon>Aeromonadales</taxon>
        <taxon>Succinivibrionaceae</taxon>
        <taxon>Anaerobiospirillum</taxon>
    </lineage>
</organism>
<evidence type="ECO:0000313" key="3">
    <source>
        <dbReference type="Proteomes" id="UP000824150"/>
    </source>
</evidence>
<sequence>MTDIGSIGARSVQTLGDRSVSNLEHTGSVQFMYAMLQMELAQSNKNAALDKIDGIKAAQEQSKAYTQQINQCRDLMLQMEDLQTELDEVGGNNGMSSLFSKSELDAEVETLTPIVEEVADLLAEAKDDNSNLVYTSWTAQDYINGLPSEVIFDMQRGGAGDHQHLNYEVQIGYDVLSKRLEVLQQAQSLYTKLESMCESAGITINGGAITLDSLKSAIANLEGEQETVSADIQQEMVFVQDFMGQYNAYTQGSSSAISEANETLKTLARG</sequence>
<dbReference type="AlphaFoldDB" id="A0A9E2KN63"/>
<keyword evidence="1" id="KW-0175">Coiled coil</keyword>
<proteinExistence type="predicted"/>
<dbReference type="Proteomes" id="UP000824150">
    <property type="component" value="Unassembled WGS sequence"/>
</dbReference>
<protein>
    <submittedName>
        <fullName evidence="2">Uncharacterized protein</fullName>
    </submittedName>
</protein>
<name>A0A9E2KN63_9GAMM</name>
<accession>A0A9E2KN63</accession>
<evidence type="ECO:0000256" key="1">
    <source>
        <dbReference type="SAM" id="Coils"/>
    </source>
</evidence>
<feature type="coiled-coil region" evidence="1">
    <location>
        <begin position="55"/>
        <end position="92"/>
    </location>
</feature>
<reference evidence="2" key="1">
    <citation type="journal article" date="2021" name="PeerJ">
        <title>Extensive microbial diversity within the chicken gut microbiome revealed by metagenomics and culture.</title>
        <authorList>
            <person name="Gilroy R."/>
            <person name="Ravi A."/>
            <person name="Getino M."/>
            <person name="Pursley I."/>
            <person name="Horton D.L."/>
            <person name="Alikhan N.F."/>
            <person name="Baker D."/>
            <person name="Gharbi K."/>
            <person name="Hall N."/>
            <person name="Watson M."/>
            <person name="Adriaenssens E.M."/>
            <person name="Foster-Nyarko E."/>
            <person name="Jarju S."/>
            <person name="Secka A."/>
            <person name="Antonio M."/>
            <person name="Oren A."/>
            <person name="Chaudhuri R.R."/>
            <person name="La Ragione R."/>
            <person name="Hildebrand F."/>
            <person name="Pallen M.J."/>
        </authorList>
    </citation>
    <scope>NUCLEOTIDE SEQUENCE</scope>
    <source>
        <strain evidence="2">687</strain>
    </source>
</reference>
<gene>
    <name evidence="2" type="ORF">IAA31_02345</name>
</gene>